<keyword evidence="2" id="KW-1185">Reference proteome</keyword>
<dbReference type="AlphaFoldDB" id="A0AAV0UW94"/>
<gene>
    <name evidence="1" type="ORF">PDE001_LOCUS7532</name>
</gene>
<reference evidence="1" key="1">
    <citation type="submission" date="2022-12" db="EMBL/GenBank/DDBJ databases">
        <authorList>
            <person name="Webb A."/>
        </authorList>
    </citation>
    <scope>NUCLEOTIDE SEQUENCE</scope>
    <source>
        <strain evidence="1">Pd1</strain>
    </source>
</reference>
<dbReference type="InterPro" id="IPR053208">
    <property type="entry name" value="GMC_Oxidoreductase_CD"/>
</dbReference>
<dbReference type="PANTHER" id="PTHR47190:SF2">
    <property type="entry name" value="CELLOBIOSE DEHYDROGENASE (AFU_ORTHOLOGUE AFUA_2G17620)"/>
    <property type="match status" value="1"/>
</dbReference>
<name>A0AAV0UW94_9STRA</name>
<protein>
    <submittedName>
        <fullName evidence="1">Uncharacterized protein</fullName>
    </submittedName>
</protein>
<sequence length="91" mass="10004">MVIKMDENEKTHGATTKPSLDGLWYLQESYQIVAKAFSAQAMNASRAPANGFWGKMRTRSNVKLMTDTMVDYILHLSGKATSVVYAGGNMA</sequence>
<dbReference type="EMBL" id="CANTFM010001507">
    <property type="protein sequence ID" value="CAI5740543.1"/>
    <property type="molecule type" value="Genomic_DNA"/>
</dbReference>
<organism evidence="1 2">
    <name type="scientific">Peronospora destructor</name>
    <dbReference type="NCBI Taxonomy" id="86335"/>
    <lineage>
        <taxon>Eukaryota</taxon>
        <taxon>Sar</taxon>
        <taxon>Stramenopiles</taxon>
        <taxon>Oomycota</taxon>
        <taxon>Peronosporomycetes</taxon>
        <taxon>Peronosporales</taxon>
        <taxon>Peronosporaceae</taxon>
        <taxon>Peronospora</taxon>
    </lineage>
</organism>
<accession>A0AAV0UW94</accession>
<comment type="caution">
    <text evidence="1">The sequence shown here is derived from an EMBL/GenBank/DDBJ whole genome shotgun (WGS) entry which is preliminary data.</text>
</comment>
<proteinExistence type="predicted"/>
<dbReference type="PANTHER" id="PTHR47190">
    <property type="entry name" value="DEHYDROGENASE, PUTATIVE-RELATED"/>
    <property type="match status" value="1"/>
</dbReference>
<evidence type="ECO:0000313" key="2">
    <source>
        <dbReference type="Proteomes" id="UP001162029"/>
    </source>
</evidence>
<evidence type="ECO:0000313" key="1">
    <source>
        <dbReference type="EMBL" id="CAI5740543.1"/>
    </source>
</evidence>
<dbReference type="Proteomes" id="UP001162029">
    <property type="component" value="Unassembled WGS sequence"/>
</dbReference>